<sequence length="107" mass="12335">MGIIAALVTILVATPIIYVQANKQIYANRVTDYLVEEQNYNKDDLKSVKGVWGVKLPSFFVTVTFKDEPNVEYIYFAHNEVIQFSYRPAQGDNDIEEAELKHFDPFE</sequence>
<protein>
    <submittedName>
        <fullName evidence="1">DUF3139 domain-containing protein</fullName>
    </submittedName>
</protein>
<dbReference type="EMBL" id="JAZHPZ010000003">
    <property type="protein sequence ID" value="MEF2965844.1"/>
    <property type="molecule type" value="Genomic_DNA"/>
</dbReference>
<dbReference type="InterPro" id="IPR021486">
    <property type="entry name" value="DUF3139"/>
</dbReference>
<evidence type="ECO:0000313" key="2">
    <source>
        <dbReference type="Proteomes" id="UP001306950"/>
    </source>
</evidence>
<dbReference type="Proteomes" id="UP001306950">
    <property type="component" value="Unassembled WGS sequence"/>
</dbReference>
<organism evidence="1 2">
    <name type="scientific">Paenibacillus haidiansis</name>
    <dbReference type="NCBI Taxonomy" id="1574488"/>
    <lineage>
        <taxon>Bacteria</taxon>
        <taxon>Bacillati</taxon>
        <taxon>Bacillota</taxon>
        <taxon>Bacilli</taxon>
        <taxon>Bacillales</taxon>
        <taxon>Paenibacillaceae</taxon>
        <taxon>Paenibacillus</taxon>
    </lineage>
</organism>
<name>A0ABU7VQ07_9BACL</name>
<proteinExistence type="predicted"/>
<keyword evidence="2" id="KW-1185">Reference proteome</keyword>
<comment type="caution">
    <text evidence="1">The sequence shown here is derived from an EMBL/GenBank/DDBJ whole genome shotgun (WGS) entry which is preliminary data.</text>
</comment>
<reference evidence="1 2" key="1">
    <citation type="submission" date="2024-02" db="EMBL/GenBank/DDBJ databases">
        <title>A nitrogen-fixing paenibacillus bacterium.</title>
        <authorList>
            <person name="Zhang W.L."/>
            <person name="Chen S.F."/>
        </authorList>
    </citation>
    <scope>NUCLEOTIDE SEQUENCE [LARGE SCALE GENOMIC DNA]</scope>
    <source>
        <strain evidence="1 2">M1</strain>
    </source>
</reference>
<evidence type="ECO:0000313" key="1">
    <source>
        <dbReference type="EMBL" id="MEF2965844.1"/>
    </source>
</evidence>
<dbReference type="RefSeq" id="WP_331846073.1">
    <property type="nucleotide sequence ID" value="NZ_JAZHPZ010000003.1"/>
</dbReference>
<gene>
    <name evidence="1" type="ORF">V3851_08390</name>
</gene>
<dbReference type="Pfam" id="PF11337">
    <property type="entry name" value="DUF3139"/>
    <property type="match status" value="1"/>
</dbReference>
<accession>A0ABU7VQ07</accession>